<sequence>MDIEKRFYEIASHPGNQKVKSEEYIRLLQEIFQLPEKEEQISSLKTFVSSILEENVGLVVSRQVLFELSEGLEKISTDVAKGTMIFALEKMQPRIVSFEEQISIMREKLALIYENEEDWSEAARILQGIPLDSGHRAISDDYKLKIYVRIIRLLLEEDEAISAETYMNRAALLIPNSKDLVVQLTFKLSQARVLDFKRKFLEASSKYHELSYVTEMVPEDREQALSCAVICAVLAGAGPQRSRLLATLYKDERTQRLAHFSILEKMYLDRVLRASEVSEFALLLKPHQLARLPDGSTVLDRAVMEHNLLSASKIYNNIGIEELGSLLSIPATQAEVVASRMVGENRLRATIDQIHKLIVFQHGESEHLSLGNNLVIAKWDQAIQNICHRVESIVALIQSKNADYSPSESTLL</sequence>
<keyword evidence="5" id="KW-0963">Cytoplasm</keyword>
<evidence type="ECO:0000256" key="6">
    <source>
        <dbReference type="ARBA" id="ARBA00022790"/>
    </source>
</evidence>
<dbReference type="InterPro" id="IPR036390">
    <property type="entry name" value="WH_DNA-bd_sf"/>
</dbReference>
<organism evidence="9 10">
    <name type="scientific">Basidiobolus ranarum</name>
    <dbReference type="NCBI Taxonomy" id="34480"/>
    <lineage>
        <taxon>Eukaryota</taxon>
        <taxon>Fungi</taxon>
        <taxon>Fungi incertae sedis</taxon>
        <taxon>Zoopagomycota</taxon>
        <taxon>Entomophthoromycotina</taxon>
        <taxon>Basidiobolomycetes</taxon>
        <taxon>Basidiobolales</taxon>
        <taxon>Basidiobolaceae</taxon>
        <taxon>Basidiobolus</taxon>
    </lineage>
</organism>
<evidence type="ECO:0000256" key="7">
    <source>
        <dbReference type="ARBA" id="ARBA00023242"/>
    </source>
</evidence>
<reference evidence="9 10" key="1">
    <citation type="submission" date="2023-04" db="EMBL/GenBank/DDBJ databases">
        <title>Genome of Basidiobolus ranarum AG-B5.</title>
        <authorList>
            <person name="Stajich J.E."/>
            <person name="Carter-House D."/>
            <person name="Gryganskyi A."/>
        </authorList>
    </citation>
    <scope>NUCLEOTIDE SEQUENCE [LARGE SCALE GENOMIC DNA]</scope>
    <source>
        <strain evidence="9 10">AG-B5</strain>
    </source>
</reference>
<gene>
    <name evidence="9" type="ORF">K7432_013296</name>
</gene>
<dbReference type="InterPro" id="IPR036388">
    <property type="entry name" value="WH-like_DNA-bd_sf"/>
</dbReference>
<evidence type="ECO:0000256" key="4">
    <source>
        <dbReference type="ARBA" id="ARBA00014881"/>
    </source>
</evidence>
<evidence type="ECO:0000256" key="3">
    <source>
        <dbReference type="ARBA" id="ARBA00010417"/>
    </source>
</evidence>
<evidence type="ECO:0000313" key="10">
    <source>
        <dbReference type="Proteomes" id="UP001479436"/>
    </source>
</evidence>
<evidence type="ECO:0000256" key="2">
    <source>
        <dbReference type="ARBA" id="ARBA00004496"/>
    </source>
</evidence>
<protein>
    <recommendedName>
        <fullName evidence="4">COP9 signalosome complex subunit 4</fullName>
    </recommendedName>
</protein>
<dbReference type="Pfam" id="PF22241">
    <property type="entry name" value="PSMD12-CSN4_N"/>
    <property type="match status" value="1"/>
</dbReference>
<evidence type="ECO:0000256" key="5">
    <source>
        <dbReference type="ARBA" id="ARBA00022490"/>
    </source>
</evidence>
<comment type="caution">
    <text evidence="9">The sequence shown here is derived from an EMBL/GenBank/DDBJ whole genome shotgun (WGS) entry which is preliminary data.</text>
</comment>
<dbReference type="Gene3D" id="1.10.10.10">
    <property type="entry name" value="Winged helix-like DNA-binding domain superfamily/Winged helix DNA-binding domain"/>
    <property type="match status" value="1"/>
</dbReference>
<keyword evidence="10" id="KW-1185">Reference proteome</keyword>
<dbReference type="PROSITE" id="PS50250">
    <property type="entry name" value="PCI"/>
    <property type="match status" value="1"/>
</dbReference>
<evidence type="ECO:0000256" key="1">
    <source>
        <dbReference type="ARBA" id="ARBA00004123"/>
    </source>
</evidence>
<keyword evidence="6" id="KW-0736">Signalosome</keyword>
<comment type="subcellular location">
    <subcellularLocation>
        <location evidence="2">Cytoplasm</location>
    </subcellularLocation>
    <subcellularLocation>
        <location evidence="1">Nucleus</location>
    </subcellularLocation>
</comment>
<dbReference type="InterPro" id="IPR040134">
    <property type="entry name" value="PSMD12/CSN4"/>
</dbReference>
<keyword evidence="7" id="KW-0539">Nucleus</keyword>
<name>A0ABR2VR04_9FUNG</name>
<dbReference type="EMBL" id="JASJQH010008161">
    <property type="protein sequence ID" value="KAK9694751.1"/>
    <property type="molecule type" value="Genomic_DNA"/>
</dbReference>
<dbReference type="PANTHER" id="PTHR10855:SF2">
    <property type="entry name" value="COP9 SIGNALOSOME COMPLEX SUBUNIT 4"/>
    <property type="match status" value="1"/>
</dbReference>
<evidence type="ECO:0000259" key="8">
    <source>
        <dbReference type="PROSITE" id="PS50250"/>
    </source>
</evidence>
<dbReference type="Proteomes" id="UP001479436">
    <property type="component" value="Unassembled WGS sequence"/>
</dbReference>
<dbReference type="SUPFAM" id="SSF46785">
    <property type="entry name" value="Winged helix' DNA-binding domain"/>
    <property type="match status" value="1"/>
</dbReference>
<dbReference type="InterPro" id="IPR054559">
    <property type="entry name" value="PSMD12-CSN4-like_N"/>
</dbReference>
<feature type="domain" description="PCI" evidence="8">
    <location>
        <begin position="198"/>
        <end position="365"/>
    </location>
</feature>
<dbReference type="SMART" id="SM00088">
    <property type="entry name" value="PINT"/>
    <property type="match status" value="1"/>
</dbReference>
<proteinExistence type="inferred from homology"/>
<evidence type="ECO:0000313" key="9">
    <source>
        <dbReference type="EMBL" id="KAK9694751.1"/>
    </source>
</evidence>
<dbReference type="PANTHER" id="PTHR10855">
    <property type="entry name" value="26S PROTEASOME NON-ATPASE REGULATORY SUBUNIT 12/COP9 SIGNALOSOME COMPLEX SUBUNIT 4"/>
    <property type="match status" value="1"/>
</dbReference>
<dbReference type="Pfam" id="PF01399">
    <property type="entry name" value="PCI"/>
    <property type="match status" value="1"/>
</dbReference>
<comment type="similarity">
    <text evidence="3">Belongs to the CSN4 family.</text>
</comment>
<accession>A0ABR2VR04</accession>
<dbReference type="InterPro" id="IPR000717">
    <property type="entry name" value="PCI_dom"/>
</dbReference>